<evidence type="ECO:0000313" key="7">
    <source>
        <dbReference type="EMBL" id="REG83183.1"/>
    </source>
</evidence>
<organism evidence="7 8">
    <name type="scientific">Marinomonas pollencensis</name>
    <dbReference type="NCBI Taxonomy" id="491954"/>
    <lineage>
        <taxon>Bacteria</taxon>
        <taxon>Pseudomonadati</taxon>
        <taxon>Pseudomonadota</taxon>
        <taxon>Gammaproteobacteria</taxon>
        <taxon>Oceanospirillales</taxon>
        <taxon>Oceanospirillaceae</taxon>
        <taxon>Marinomonas</taxon>
    </lineage>
</organism>
<keyword evidence="1" id="KW-0436">Ligase</keyword>
<evidence type="ECO:0000313" key="8">
    <source>
        <dbReference type="Proteomes" id="UP000256542"/>
    </source>
</evidence>
<evidence type="ECO:0000256" key="3">
    <source>
        <dbReference type="ARBA" id="ARBA00022840"/>
    </source>
</evidence>
<keyword evidence="3" id="KW-0067">ATP-binding</keyword>
<proteinExistence type="inferred from homology"/>
<dbReference type="Proteomes" id="UP000256542">
    <property type="component" value="Unassembled WGS sequence"/>
</dbReference>
<dbReference type="GO" id="GO:0006542">
    <property type="term" value="P:glutamine biosynthetic process"/>
    <property type="evidence" value="ECO:0007669"/>
    <property type="project" value="InterPro"/>
</dbReference>
<dbReference type="GO" id="GO:0004356">
    <property type="term" value="F:glutamine synthetase activity"/>
    <property type="evidence" value="ECO:0007669"/>
    <property type="project" value="InterPro"/>
</dbReference>
<dbReference type="Pfam" id="PF00120">
    <property type="entry name" value="Gln-synt_C"/>
    <property type="match status" value="1"/>
</dbReference>
<dbReference type="InterPro" id="IPR014746">
    <property type="entry name" value="Gln_synth/guanido_kin_cat_dom"/>
</dbReference>
<reference evidence="7 8" key="1">
    <citation type="submission" date="2018-08" db="EMBL/GenBank/DDBJ databases">
        <title>Genomic Encyclopedia of Type Strains, Phase III (KMG-III): the genomes of soil and plant-associated and newly described type strains.</title>
        <authorList>
            <person name="Whitman W."/>
        </authorList>
    </citation>
    <scope>NUCLEOTIDE SEQUENCE [LARGE SCALE GENOMIC DNA]</scope>
    <source>
        <strain evidence="7 8">CECT 7375</strain>
    </source>
</reference>
<gene>
    <name evidence="7" type="ORF">DFP81_10643</name>
</gene>
<dbReference type="PANTHER" id="PTHR43785:SF12">
    <property type="entry name" value="TYPE-1 GLUTAMINE SYNTHETASE 2"/>
    <property type="match status" value="1"/>
</dbReference>
<comment type="caution">
    <text evidence="7">The sequence shown here is derived from an EMBL/GenBank/DDBJ whole genome shotgun (WGS) entry which is preliminary data.</text>
</comment>
<dbReference type="SUPFAM" id="SSF55931">
    <property type="entry name" value="Glutamine synthetase/guanido kinase"/>
    <property type="match status" value="1"/>
</dbReference>
<dbReference type="InterPro" id="IPR008147">
    <property type="entry name" value="Gln_synt_N"/>
</dbReference>
<dbReference type="OrthoDB" id="9789509at2"/>
<dbReference type="Gene3D" id="3.30.590.10">
    <property type="entry name" value="Glutamine synthetase/guanido kinase, catalytic domain"/>
    <property type="match status" value="1"/>
</dbReference>
<dbReference type="PANTHER" id="PTHR43785">
    <property type="entry name" value="GAMMA-GLUTAMYLPUTRESCINE SYNTHETASE"/>
    <property type="match status" value="1"/>
</dbReference>
<comment type="similarity">
    <text evidence="4 5">Belongs to the glutamine synthetase family.</text>
</comment>
<evidence type="ECO:0000256" key="4">
    <source>
        <dbReference type="PROSITE-ProRule" id="PRU01331"/>
    </source>
</evidence>
<dbReference type="InterPro" id="IPR008146">
    <property type="entry name" value="Gln_synth_cat_dom"/>
</dbReference>
<dbReference type="GO" id="GO:0005524">
    <property type="term" value="F:ATP binding"/>
    <property type="evidence" value="ECO:0007669"/>
    <property type="project" value="UniProtKB-KW"/>
</dbReference>
<sequence>MENKITKDMSLVTFLTTDLTAISRGRSILKRDLADQMSKGCGWVPANSSITPFNTISDDNPWGSLGDVRLLPDADSLVSIESEFFRNRSELSYVHCDIVSLKGEKWPTCPRTLLKEVEQRYRDELGIELVVAFEHEFTLEKDQLPSSPAFSLRSLRKVDDFSSKLLPLLDMAGAEPEMVLPEFGDQQYEVTCAPTSAVKAADRAVNVRELTKELASDLDYNLSFSPKAEPGAIGNGVHVHISLKDLSGNPLMYDAERPNGLSEMAGSWCAGILDNMRALCAFTAPSVVSYLRLCPHNWSAAYSNLGDLNREASLRICPTVQYSDTPTNKQYNIEYRALDITASPHLALATILLAGLEGIKTSRETPQITEKNPSDLSESECEQLNIRCLPSSLSEALSELENNSLFMSQLPRKMLNTYSKLKRSEVQYCKELDNEALCKLYKDIY</sequence>
<name>A0A3E0DKM7_9GAMM</name>
<evidence type="ECO:0000259" key="6">
    <source>
        <dbReference type="PROSITE" id="PS51987"/>
    </source>
</evidence>
<dbReference type="AlphaFoldDB" id="A0A3E0DKM7"/>
<dbReference type="InterPro" id="IPR036651">
    <property type="entry name" value="Gln_synt_N_sf"/>
</dbReference>
<dbReference type="SMART" id="SM01230">
    <property type="entry name" value="Gln-synt_C"/>
    <property type="match status" value="1"/>
</dbReference>
<dbReference type="EMBL" id="QUNG01000006">
    <property type="protein sequence ID" value="REG83183.1"/>
    <property type="molecule type" value="Genomic_DNA"/>
</dbReference>
<dbReference type="RefSeq" id="WP_115897671.1">
    <property type="nucleotide sequence ID" value="NZ_QUNG01000006.1"/>
</dbReference>
<accession>A0A3E0DKM7</accession>
<evidence type="ECO:0000256" key="1">
    <source>
        <dbReference type="ARBA" id="ARBA00022598"/>
    </source>
</evidence>
<evidence type="ECO:0000256" key="2">
    <source>
        <dbReference type="ARBA" id="ARBA00022741"/>
    </source>
</evidence>
<keyword evidence="2" id="KW-0547">Nucleotide-binding</keyword>
<dbReference type="Gene3D" id="3.10.20.70">
    <property type="entry name" value="Glutamine synthetase, N-terminal domain"/>
    <property type="match status" value="1"/>
</dbReference>
<dbReference type="Pfam" id="PF16952">
    <property type="entry name" value="Gln-synt_N_2"/>
    <property type="match status" value="1"/>
</dbReference>
<protein>
    <submittedName>
        <fullName evidence="7">L-glutamine synthetase</fullName>
    </submittedName>
</protein>
<evidence type="ECO:0000256" key="5">
    <source>
        <dbReference type="RuleBase" id="RU000384"/>
    </source>
</evidence>
<dbReference type="PROSITE" id="PS51987">
    <property type="entry name" value="GS_CATALYTIC"/>
    <property type="match status" value="1"/>
</dbReference>
<keyword evidence="8" id="KW-1185">Reference proteome</keyword>
<feature type="domain" description="GS catalytic" evidence="6">
    <location>
        <begin position="110"/>
        <end position="445"/>
    </location>
</feature>